<feature type="domain" description="Acid ceramidase N-terminal" evidence="1">
    <location>
        <begin position="30"/>
        <end position="85"/>
    </location>
</feature>
<evidence type="ECO:0000313" key="2">
    <source>
        <dbReference type="EMBL" id="KJH51350.1"/>
    </source>
</evidence>
<keyword evidence="3" id="KW-1185">Reference proteome</keyword>
<evidence type="ECO:0000313" key="3">
    <source>
        <dbReference type="Proteomes" id="UP000053766"/>
    </source>
</evidence>
<accession>A0A0D8Y3R4</accession>
<sequence length="292" mass="33000">MFSMDSFSVMRFIVPLFITFFVCCCYARYPKRYVVDLDRAPADRWNEVVHDHLDLISSFMRTAESYVPKHILPVAFFIAKQLNRFFPHEYAEEIRGIARESGLPMGYIVSMNILYDILAFDRKHILRIGCTSIVAQNGDGIILHGRNLDYGVENLLKNITILVDFVRLQGQTKVIAYSGITFAMSTTLLTGQNDAFSVSLNARCKLHLPKLIHLVINTVAQCVSTNYHTSLLSADFEDDTDILRIGCTSIVAQNGDGIILHGRNLDYGVENLLKNITILVDFVRLRGQTKVS</sequence>
<evidence type="ECO:0000259" key="1">
    <source>
        <dbReference type="Pfam" id="PF15508"/>
    </source>
</evidence>
<proteinExistence type="predicted"/>
<dbReference type="InterPro" id="IPR029130">
    <property type="entry name" value="Acid_ceramidase_N"/>
</dbReference>
<gene>
    <name evidence="2" type="ORF">DICVIV_02469</name>
</gene>
<dbReference type="EMBL" id="KN716185">
    <property type="protein sequence ID" value="KJH51350.1"/>
    <property type="molecule type" value="Genomic_DNA"/>
</dbReference>
<reference evidence="3" key="2">
    <citation type="journal article" date="2016" name="Sci. Rep.">
        <title>Dictyocaulus viviparus genome, variome and transcriptome elucidate lungworm biology and support future intervention.</title>
        <authorList>
            <person name="McNulty S.N."/>
            <person name="Strube C."/>
            <person name="Rosa B.A."/>
            <person name="Martin J.C."/>
            <person name="Tyagi R."/>
            <person name="Choi Y.J."/>
            <person name="Wang Q."/>
            <person name="Hallsworth Pepin K."/>
            <person name="Zhang X."/>
            <person name="Ozersky P."/>
            <person name="Wilson R.K."/>
            <person name="Sternberg P.W."/>
            <person name="Gasser R.B."/>
            <person name="Mitreva M."/>
        </authorList>
    </citation>
    <scope>NUCLEOTIDE SEQUENCE [LARGE SCALE GENOMIC DNA]</scope>
    <source>
        <strain evidence="3">HannoverDv2000</strain>
    </source>
</reference>
<protein>
    <recommendedName>
        <fullName evidence="1">Acid ceramidase N-terminal domain-containing protein</fullName>
    </recommendedName>
</protein>
<dbReference type="OrthoDB" id="5273684at2759"/>
<dbReference type="AlphaFoldDB" id="A0A0D8Y3R4"/>
<dbReference type="PANTHER" id="PTHR28583">
    <property type="entry name" value="ACID AMIDASE"/>
    <property type="match status" value="1"/>
</dbReference>
<dbReference type="STRING" id="29172.A0A0D8Y3R4"/>
<reference evidence="2 3" key="1">
    <citation type="submission" date="2013-11" db="EMBL/GenBank/DDBJ databases">
        <title>Draft genome of the bovine lungworm Dictyocaulus viviparus.</title>
        <authorList>
            <person name="Mitreva M."/>
        </authorList>
    </citation>
    <scope>NUCLEOTIDE SEQUENCE [LARGE SCALE GENOMIC DNA]</scope>
    <source>
        <strain evidence="2 3">HannoverDv2000</strain>
    </source>
</reference>
<organism evidence="2 3">
    <name type="scientific">Dictyocaulus viviparus</name>
    <name type="common">Bovine lungworm</name>
    <dbReference type="NCBI Taxonomy" id="29172"/>
    <lineage>
        <taxon>Eukaryota</taxon>
        <taxon>Metazoa</taxon>
        <taxon>Ecdysozoa</taxon>
        <taxon>Nematoda</taxon>
        <taxon>Chromadorea</taxon>
        <taxon>Rhabditida</taxon>
        <taxon>Rhabditina</taxon>
        <taxon>Rhabditomorpha</taxon>
        <taxon>Strongyloidea</taxon>
        <taxon>Metastrongylidae</taxon>
        <taxon>Dictyocaulus</taxon>
    </lineage>
</organism>
<dbReference type="Pfam" id="PF15508">
    <property type="entry name" value="NAAA-beta"/>
    <property type="match status" value="1"/>
</dbReference>
<name>A0A0D8Y3R4_DICVI</name>
<dbReference type="Proteomes" id="UP000053766">
    <property type="component" value="Unassembled WGS sequence"/>
</dbReference>
<dbReference type="PANTHER" id="PTHR28583:SF4">
    <property type="entry name" value="N-ACYLETHANOLAMINE-HYDROLYZING ACID AMIDASE"/>
    <property type="match status" value="1"/>
</dbReference>
<dbReference type="GO" id="GO:0016810">
    <property type="term" value="F:hydrolase activity, acting on carbon-nitrogen (but not peptide) bonds"/>
    <property type="evidence" value="ECO:0007669"/>
    <property type="project" value="TreeGrafter"/>
</dbReference>